<proteinExistence type="predicted"/>
<evidence type="ECO:0000313" key="2">
    <source>
        <dbReference type="EMBL" id="KAG2221221.1"/>
    </source>
</evidence>
<dbReference type="Proteomes" id="UP000646827">
    <property type="component" value="Unassembled WGS sequence"/>
</dbReference>
<feature type="region of interest" description="Disordered" evidence="1">
    <location>
        <begin position="91"/>
        <end position="117"/>
    </location>
</feature>
<dbReference type="EMBL" id="JAEPRB010000115">
    <property type="protein sequence ID" value="KAG2221221.1"/>
    <property type="molecule type" value="Genomic_DNA"/>
</dbReference>
<feature type="compositionally biased region" description="Low complexity" evidence="1">
    <location>
        <begin position="91"/>
        <end position="104"/>
    </location>
</feature>
<organism evidence="2 3">
    <name type="scientific">Circinella minor</name>
    <dbReference type="NCBI Taxonomy" id="1195481"/>
    <lineage>
        <taxon>Eukaryota</taxon>
        <taxon>Fungi</taxon>
        <taxon>Fungi incertae sedis</taxon>
        <taxon>Mucoromycota</taxon>
        <taxon>Mucoromycotina</taxon>
        <taxon>Mucoromycetes</taxon>
        <taxon>Mucorales</taxon>
        <taxon>Lichtheimiaceae</taxon>
        <taxon>Circinella</taxon>
    </lineage>
</organism>
<evidence type="ECO:0000256" key="1">
    <source>
        <dbReference type="SAM" id="MobiDB-lite"/>
    </source>
</evidence>
<gene>
    <name evidence="2" type="ORF">INT45_013932</name>
</gene>
<dbReference type="AlphaFoldDB" id="A0A8H7S456"/>
<sequence>MEIIEEVIEKYVLDRANEPLSLEKFLKDNREFIASKMNLGENYKEVWAGHFIKIMRKNNLAVAKSKEIDWGVITTAYFEYLSKNLSKNLPSQASSSRSDQPSSSICPTSSGAATNNSIPKLKNEDYKKFEDMFESLVKEKFWILSTGTVVEEKMKELGMKLNTEHPCHSMILDTTDPVWLDYFTEIELEEIEREKQVAVSELPSKIKVYLDNYKDLKTLDSLWNEYTKHNFHPINDNDLYWVHSSVRNVLEILMHGLHKKFKTEADLMKRAWLIIDCCFDNDDLDAISGEYVSKASSARANLNRSLAALSRRKIGTKTDILFTTEYLEFGTVEAGKISDVNNSKTLYEAGMKLPKNLKDMQYDLVQECPSQCENIKTCGIIISGKFISTLKINTMVFPASIL</sequence>
<keyword evidence="3" id="KW-1185">Reference proteome</keyword>
<feature type="compositionally biased region" description="Polar residues" evidence="1">
    <location>
        <begin position="105"/>
        <end position="117"/>
    </location>
</feature>
<comment type="caution">
    <text evidence="2">The sequence shown here is derived from an EMBL/GenBank/DDBJ whole genome shotgun (WGS) entry which is preliminary data.</text>
</comment>
<dbReference type="OrthoDB" id="2288255at2759"/>
<protein>
    <submittedName>
        <fullName evidence="2">Uncharacterized protein</fullName>
    </submittedName>
</protein>
<evidence type="ECO:0000313" key="3">
    <source>
        <dbReference type="Proteomes" id="UP000646827"/>
    </source>
</evidence>
<name>A0A8H7S456_9FUNG</name>
<reference evidence="2 3" key="1">
    <citation type="submission" date="2020-12" db="EMBL/GenBank/DDBJ databases">
        <title>Metabolic potential, ecology and presence of endohyphal bacteria is reflected in genomic diversity of Mucoromycotina.</title>
        <authorList>
            <person name="Muszewska A."/>
            <person name="Okrasinska A."/>
            <person name="Steczkiewicz K."/>
            <person name="Drgas O."/>
            <person name="Orlowska M."/>
            <person name="Perlinska-Lenart U."/>
            <person name="Aleksandrzak-Piekarczyk T."/>
            <person name="Szatraj K."/>
            <person name="Zielenkiewicz U."/>
            <person name="Pilsyk S."/>
            <person name="Malc E."/>
            <person name="Mieczkowski P."/>
            <person name="Kruszewska J.S."/>
            <person name="Biernat P."/>
            <person name="Pawlowska J."/>
        </authorList>
    </citation>
    <scope>NUCLEOTIDE SEQUENCE [LARGE SCALE GENOMIC DNA]</scope>
    <source>
        <strain evidence="2 3">CBS 142.35</strain>
    </source>
</reference>
<accession>A0A8H7S456</accession>